<dbReference type="Proteomes" id="UP000221254">
    <property type="component" value="Segment"/>
</dbReference>
<evidence type="ECO:0000313" key="1">
    <source>
        <dbReference type="EMBL" id="ATE85644.1"/>
    </source>
</evidence>
<proteinExistence type="predicted"/>
<dbReference type="EMBL" id="MF158037">
    <property type="protein sequence ID" value="ATE85644.1"/>
    <property type="molecule type" value="Genomic_DNA"/>
</dbReference>
<reference evidence="1 2" key="1">
    <citation type="submission" date="2017-05" db="EMBL/GenBank/DDBJ databases">
        <title>The isolation and characterization of 16 novel Shigella-infecting phages from the environment.</title>
        <authorList>
            <person name="Doore S.M."/>
            <person name="Schrad J.R."/>
            <person name="Dover J.A."/>
            <person name="Parent K.N."/>
        </authorList>
    </citation>
    <scope>NUCLEOTIDE SEQUENCE [LARGE SCALE GENOMIC DNA]</scope>
</reference>
<name>A0A291AXA7_9CAUD</name>
<protein>
    <submittedName>
        <fullName evidence="1">Uncharacterized protein</fullName>
    </submittedName>
</protein>
<organism evidence="1 2">
    <name type="scientific">Salmonella phage St162</name>
    <dbReference type="NCBI Taxonomy" id="2024312"/>
    <lineage>
        <taxon>Viruses</taxon>
        <taxon>Duplodnaviria</taxon>
        <taxon>Heunggongvirae</taxon>
        <taxon>Uroviricota</taxon>
        <taxon>Caudoviricetes</taxon>
        <taxon>Sarkviridae</taxon>
        <taxon>Guernseyvirinae</taxon>
        <taxon>Cornellvirus</taxon>
        <taxon>Cornellvirus St162</taxon>
    </lineage>
</organism>
<keyword evidence="2" id="KW-1185">Reference proteome</keyword>
<gene>
    <name evidence="1" type="ORF">St162_gp59</name>
</gene>
<accession>A0A291AXA7</accession>
<sequence length="121" mass="14058">MNINDYTGLPYDFRRRNCWHHVRNVRSDVGLTTPQFDVKSPTAISEAFDAGHSDPQGLIRVPEPQNFDAVLLGVKHNGRIVWHAGVYYEGMVSHCELASRQVRLDRLEDLRDTYSEIEFWR</sequence>
<evidence type="ECO:0000313" key="2">
    <source>
        <dbReference type="Proteomes" id="UP000221254"/>
    </source>
</evidence>